<evidence type="ECO:0000313" key="1">
    <source>
        <dbReference type="EMBL" id="GBP22750.1"/>
    </source>
</evidence>
<accession>A0A4C1U9I2</accession>
<comment type="caution">
    <text evidence="1">The sequence shown here is derived from an EMBL/GenBank/DDBJ whole genome shotgun (WGS) entry which is preliminary data.</text>
</comment>
<dbReference type="AlphaFoldDB" id="A0A4C1U9I2"/>
<organism evidence="1 2">
    <name type="scientific">Eumeta variegata</name>
    <name type="common">Bagworm moth</name>
    <name type="synonym">Eumeta japonica</name>
    <dbReference type="NCBI Taxonomy" id="151549"/>
    <lineage>
        <taxon>Eukaryota</taxon>
        <taxon>Metazoa</taxon>
        <taxon>Ecdysozoa</taxon>
        <taxon>Arthropoda</taxon>
        <taxon>Hexapoda</taxon>
        <taxon>Insecta</taxon>
        <taxon>Pterygota</taxon>
        <taxon>Neoptera</taxon>
        <taxon>Endopterygota</taxon>
        <taxon>Lepidoptera</taxon>
        <taxon>Glossata</taxon>
        <taxon>Ditrysia</taxon>
        <taxon>Tineoidea</taxon>
        <taxon>Psychidae</taxon>
        <taxon>Oiketicinae</taxon>
        <taxon>Eumeta</taxon>
    </lineage>
</organism>
<protein>
    <submittedName>
        <fullName evidence="1">Uncharacterized protein</fullName>
    </submittedName>
</protein>
<reference evidence="1 2" key="1">
    <citation type="journal article" date="2019" name="Commun. Biol.">
        <title>The bagworm genome reveals a unique fibroin gene that provides high tensile strength.</title>
        <authorList>
            <person name="Kono N."/>
            <person name="Nakamura H."/>
            <person name="Ohtoshi R."/>
            <person name="Tomita M."/>
            <person name="Numata K."/>
            <person name="Arakawa K."/>
        </authorList>
    </citation>
    <scope>NUCLEOTIDE SEQUENCE [LARGE SCALE GENOMIC DNA]</scope>
</reference>
<name>A0A4C1U9I2_EUMVA</name>
<dbReference type="EMBL" id="BGZK01000143">
    <property type="protein sequence ID" value="GBP22750.1"/>
    <property type="molecule type" value="Genomic_DNA"/>
</dbReference>
<evidence type="ECO:0000313" key="2">
    <source>
        <dbReference type="Proteomes" id="UP000299102"/>
    </source>
</evidence>
<sequence length="100" mass="11745">MVRKWNEKIQNTTAFVTKTNIRLELRMEGRRIYRQSWLPLKWFPRVAGHPAPRVAADERPRRPDCLATGFEHSPLEAAAPDRPALGLRRWKIITVYTQHT</sequence>
<keyword evidence="2" id="KW-1185">Reference proteome</keyword>
<dbReference type="Proteomes" id="UP000299102">
    <property type="component" value="Unassembled WGS sequence"/>
</dbReference>
<proteinExistence type="predicted"/>
<gene>
    <name evidence="1" type="ORF">EVAR_13540_1</name>
</gene>